<protein>
    <submittedName>
        <fullName evidence="1">Uncharacterized protein</fullName>
    </submittedName>
</protein>
<sequence length="399" mass="46793">MTNTLPLCRQLNDIIKEGRSATYKIIQIIPATEDVPEAFTTFRTDEETWDIGLTKKTYLSIFKEAHTFWHNNLIPYAPKFEEYWYNDNEKLMNTYLMTLGYLLTTNENHTIIRLHEVTFWQIWKTLPKSRQFLLSEFEILTAYISSRLKRINKSSSLWMMVKKIAIALIFHEIADAKVEDSVELYKVLVNRILKSCEIHFANYYASRFLKWCIRFNFTLYKNTENKAIREAMVEMNEIILNSLVVLCHQKLSDVSLWTTLEVYLRECSSRLNSSEYAIDEYNMVIDQLTKLSSADFTQIDTLREQNMPQFDVEKFQLDQISWLLKANCSIVTPYKALIAPLPTSSRGTSLQLHTMINFAYSSEKEQLNDFVETTGENPLYNSKAKFASVLQHLLQKEFV</sequence>
<accession>A0A0V1PZK6</accession>
<dbReference type="Proteomes" id="UP000054251">
    <property type="component" value="Unassembled WGS sequence"/>
</dbReference>
<dbReference type="AlphaFoldDB" id="A0A0V1PZK6"/>
<dbReference type="RefSeq" id="XP_015467783.1">
    <property type="nucleotide sequence ID" value="XM_015611385.1"/>
</dbReference>
<name>A0A0V1PZK6_9ASCO</name>
<reference evidence="1 2" key="1">
    <citation type="submission" date="2015-11" db="EMBL/GenBank/DDBJ databases">
        <title>The genome of Debaryomyces fabryi.</title>
        <authorList>
            <person name="Tafer H."/>
            <person name="Lopandic K."/>
        </authorList>
    </citation>
    <scope>NUCLEOTIDE SEQUENCE [LARGE SCALE GENOMIC DNA]</scope>
    <source>
        <strain evidence="1 2">CBS 789</strain>
    </source>
</reference>
<evidence type="ECO:0000313" key="1">
    <source>
        <dbReference type="EMBL" id="KSA01681.1"/>
    </source>
</evidence>
<evidence type="ECO:0000313" key="2">
    <source>
        <dbReference type="Proteomes" id="UP000054251"/>
    </source>
</evidence>
<proteinExistence type="predicted"/>
<organism evidence="1 2">
    <name type="scientific">Debaryomyces fabryi</name>
    <dbReference type="NCBI Taxonomy" id="58627"/>
    <lineage>
        <taxon>Eukaryota</taxon>
        <taxon>Fungi</taxon>
        <taxon>Dikarya</taxon>
        <taxon>Ascomycota</taxon>
        <taxon>Saccharomycotina</taxon>
        <taxon>Pichiomycetes</taxon>
        <taxon>Debaryomycetaceae</taxon>
        <taxon>Debaryomyces</taxon>
    </lineage>
</organism>
<comment type="caution">
    <text evidence="1">The sequence shown here is derived from an EMBL/GenBank/DDBJ whole genome shotgun (WGS) entry which is preliminary data.</text>
</comment>
<dbReference type="OrthoDB" id="5358702at2759"/>
<dbReference type="GeneID" id="26839564"/>
<keyword evidence="2" id="KW-1185">Reference proteome</keyword>
<gene>
    <name evidence="1" type="ORF">AC631_02555</name>
</gene>
<dbReference type="EMBL" id="LMYN01000046">
    <property type="protein sequence ID" value="KSA01681.1"/>
    <property type="molecule type" value="Genomic_DNA"/>
</dbReference>